<protein>
    <recommendedName>
        <fullName evidence="3">PUM-HD domain-containing protein</fullName>
    </recommendedName>
</protein>
<evidence type="ECO:0000313" key="2">
    <source>
        <dbReference type="EMBL" id="JAP95782.1"/>
    </source>
</evidence>
<dbReference type="AlphaFoldDB" id="A0A146KGG0"/>
<reference evidence="2" key="1">
    <citation type="submission" date="2015-07" db="EMBL/GenBank/DDBJ databases">
        <title>Adaptation to a free-living lifestyle via gene acquisitions in the diplomonad Trepomonas sp. PC1.</title>
        <authorList>
            <person name="Xu F."/>
            <person name="Jerlstrom-Hultqvist J."/>
            <person name="Kolisko M."/>
            <person name="Simpson A.G.B."/>
            <person name="Roger A.J."/>
            <person name="Svard S.G."/>
            <person name="Andersson J.O."/>
        </authorList>
    </citation>
    <scope>NUCLEOTIDE SEQUENCE</scope>
    <source>
        <strain evidence="2">PC1</strain>
    </source>
</reference>
<dbReference type="Gene3D" id="1.25.10.10">
    <property type="entry name" value="Leucine-rich Repeat Variant"/>
    <property type="match status" value="1"/>
</dbReference>
<feature type="region of interest" description="Disordered" evidence="1">
    <location>
        <begin position="1"/>
        <end position="20"/>
    </location>
</feature>
<dbReference type="InterPro" id="IPR016024">
    <property type="entry name" value="ARM-type_fold"/>
</dbReference>
<dbReference type="GO" id="GO:0006417">
    <property type="term" value="P:regulation of translation"/>
    <property type="evidence" value="ECO:0007669"/>
    <property type="project" value="TreeGrafter"/>
</dbReference>
<dbReference type="PANTHER" id="PTHR13389:SF0">
    <property type="entry name" value="PUMILIO HOMOLOG 3"/>
    <property type="match status" value="1"/>
</dbReference>
<sequence length="478" mass="55282">QKVKKHVQPKGQKGEKHAKPINELFEKMRVQATPIEQRQKYMQQALESLLTNLESYVHSPTQARIIELILKDGTQQQKDSIKEKLNPIIESLLFSKYGRFVAVELMNFQRDKTVQPLIEQYVLPISQKLMTNASSNIALNMIYSNASQQIQNMIINSIVAKHITEEADYLTKQVIQLPATAQIYCQNVQKLLVHCESKMMLGSIVVICVLRQLFKIAFLDINQDIRTQVLKSMEFLQVIEAEQFLQLIDTLEGVEVACYVFAIQNAKQKKQIMQQIKFQLQKISEDKVARLFLVFCGLFIDDTVLVQHVITEFVQKINWNDKFYILIPLLFTSQLQRLHTEKKCVCMTDEMLKMVILNSFQINLCKKPIEKRQSELRTQIIGFLAEQKAEFFVDLLKVKGPFGELFGDIVNDLPKEVVIKVLQSSGDKQLLILEDVGHFNVKKAFKNMKTELKSELKEFIGEIKGEGKRVEMLKEWVQ</sequence>
<gene>
    <name evidence="2" type="ORF">TPC1_11097</name>
</gene>
<accession>A0A146KGG0</accession>
<dbReference type="GO" id="GO:0003729">
    <property type="term" value="F:mRNA binding"/>
    <property type="evidence" value="ECO:0007669"/>
    <property type="project" value="TreeGrafter"/>
</dbReference>
<proteinExistence type="predicted"/>
<dbReference type="SUPFAM" id="SSF48371">
    <property type="entry name" value="ARM repeat"/>
    <property type="match status" value="1"/>
</dbReference>
<evidence type="ECO:0000256" key="1">
    <source>
        <dbReference type="SAM" id="MobiDB-lite"/>
    </source>
</evidence>
<dbReference type="InterPro" id="IPR011989">
    <property type="entry name" value="ARM-like"/>
</dbReference>
<feature type="non-terminal residue" evidence="2">
    <location>
        <position position="1"/>
    </location>
</feature>
<dbReference type="InterPro" id="IPR040059">
    <property type="entry name" value="PUM3"/>
</dbReference>
<dbReference type="PANTHER" id="PTHR13389">
    <property type="entry name" value="PUMILIO HOMOLOG 3"/>
    <property type="match status" value="1"/>
</dbReference>
<evidence type="ECO:0008006" key="3">
    <source>
        <dbReference type="Google" id="ProtNLM"/>
    </source>
</evidence>
<dbReference type="GO" id="GO:0005730">
    <property type="term" value="C:nucleolus"/>
    <property type="evidence" value="ECO:0007669"/>
    <property type="project" value="TreeGrafter"/>
</dbReference>
<name>A0A146KGG0_9EUKA</name>
<dbReference type="EMBL" id="GDID01000824">
    <property type="protein sequence ID" value="JAP95782.1"/>
    <property type="molecule type" value="Transcribed_RNA"/>
</dbReference>
<organism evidence="2">
    <name type="scientific">Trepomonas sp. PC1</name>
    <dbReference type="NCBI Taxonomy" id="1076344"/>
    <lineage>
        <taxon>Eukaryota</taxon>
        <taxon>Metamonada</taxon>
        <taxon>Diplomonadida</taxon>
        <taxon>Hexamitidae</taxon>
        <taxon>Hexamitinae</taxon>
        <taxon>Trepomonas</taxon>
    </lineage>
</organism>